<gene>
    <name evidence="5" type="primary">fbiD</name>
    <name evidence="8" type="ORF">B7R54_04990</name>
</gene>
<dbReference type="InterPro" id="IPR025877">
    <property type="entry name" value="MobA-like_NTP_Trfase"/>
</dbReference>
<dbReference type="SUPFAM" id="SSF53448">
    <property type="entry name" value="Nucleotide-diphospho-sugar transferases"/>
    <property type="match status" value="1"/>
</dbReference>
<keyword evidence="2 5" id="KW-0548">Nucleotidyltransferase</keyword>
<sequence length="214" mass="21531">MQWSVVVPVKGTDLSKSRLAELPATVLVRRRLALAFALDAVGALSASALVGEIIVVTSDPESAAALAELGARILADPGEGLNVAIATGLTEARRRHPGAPVAAITADLPSLTTADVDSALRAAAEHPAAFVADFEGVGTTTITARPGVSLVPQFGIGSAAAHAAAGLVPLEVPLTSTLRRDVDTPSDLSSVDATAGEHTRRALRAEGPTAADAG</sequence>
<evidence type="ECO:0000256" key="2">
    <source>
        <dbReference type="ARBA" id="ARBA00022695"/>
    </source>
</evidence>
<keyword evidence="1 5" id="KW-0808">Transferase</keyword>
<keyword evidence="3 5" id="KW-0547">Nucleotide-binding</keyword>
<feature type="binding site" evidence="5">
    <location>
        <position position="158"/>
    </location>
    <ligand>
        <name>phosphoenolpyruvate</name>
        <dbReference type="ChEBI" id="CHEBI:58702"/>
    </ligand>
</feature>
<keyword evidence="4 5" id="KW-0342">GTP-binding</keyword>
<evidence type="ECO:0000256" key="5">
    <source>
        <dbReference type="HAMAP-Rule" id="MF_02114"/>
    </source>
</evidence>
<dbReference type="GO" id="GO:0005525">
    <property type="term" value="F:GTP binding"/>
    <property type="evidence" value="ECO:0007669"/>
    <property type="project" value="UniProtKB-KW"/>
</dbReference>
<protein>
    <recommendedName>
        <fullName evidence="5">Phosphoenolpyruvate guanylyltransferase</fullName>
        <shortName evidence="5">PEP guanylyltransferase</shortName>
        <ecNumber evidence="5">2.7.7.105</ecNumber>
    </recommendedName>
</protein>
<dbReference type="PANTHER" id="PTHR40392:SF1">
    <property type="entry name" value="2-PHOSPHO-L-LACTATE GUANYLYLTRANSFERASE"/>
    <property type="match status" value="1"/>
</dbReference>
<evidence type="ECO:0000256" key="6">
    <source>
        <dbReference type="SAM" id="MobiDB-lite"/>
    </source>
</evidence>
<dbReference type="GO" id="GO:0043814">
    <property type="term" value="F:phospholactate guanylyltransferase activity"/>
    <property type="evidence" value="ECO:0007669"/>
    <property type="project" value="InterPro"/>
</dbReference>
<feature type="compositionally biased region" description="Basic and acidic residues" evidence="6">
    <location>
        <begin position="195"/>
        <end position="204"/>
    </location>
</feature>
<comment type="similarity">
    <text evidence="5">Belongs to the CofC family.</text>
</comment>
<proteinExistence type="inferred from homology"/>
<reference evidence="8 9" key="1">
    <citation type="submission" date="2017-04" db="EMBL/GenBank/DDBJ databases">
        <title>Comparative genome analysis of Subtercola boreus.</title>
        <authorList>
            <person name="Cho Y.-J."/>
            <person name="Cho A."/>
            <person name="Kim O.-S."/>
            <person name="Lee J.-I."/>
        </authorList>
    </citation>
    <scope>NUCLEOTIDE SEQUENCE [LARGE SCALE GENOMIC DNA]</scope>
    <source>
        <strain evidence="8 9">K300</strain>
    </source>
</reference>
<dbReference type="EMBL" id="NBWZ01000001">
    <property type="protein sequence ID" value="RFA08655.1"/>
    <property type="molecule type" value="Genomic_DNA"/>
</dbReference>
<dbReference type="Gene3D" id="3.90.550.10">
    <property type="entry name" value="Spore Coat Polysaccharide Biosynthesis Protein SpsA, Chain A"/>
    <property type="match status" value="1"/>
</dbReference>
<dbReference type="Pfam" id="PF12804">
    <property type="entry name" value="NTP_transf_3"/>
    <property type="match status" value="1"/>
</dbReference>
<evidence type="ECO:0000313" key="9">
    <source>
        <dbReference type="Proteomes" id="UP000256486"/>
    </source>
</evidence>
<keyword evidence="9" id="KW-1185">Reference proteome</keyword>
<evidence type="ECO:0000259" key="7">
    <source>
        <dbReference type="Pfam" id="PF12804"/>
    </source>
</evidence>
<comment type="pathway">
    <text evidence="5">Cofactor biosynthesis; coenzyme F420 biosynthesis.</text>
</comment>
<organism evidence="8 9">
    <name type="scientific">Subtercola boreus</name>
    <dbReference type="NCBI Taxonomy" id="120213"/>
    <lineage>
        <taxon>Bacteria</taxon>
        <taxon>Bacillati</taxon>
        <taxon>Actinomycetota</taxon>
        <taxon>Actinomycetes</taxon>
        <taxon>Micrococcales</taxon>
        <taxon>Microbacteriaceae</taxon>
        <taxon>Subtercola</taxon>
    </lineage>
</organism>
<dbReference type="HAMAP" id="MF_02114">
    <property type="entry name" value="CofC"/>
    <property type="match status" value="1"/>
</dbReference>
<evidence type="ECO:0000256" key="1">
    <source>
        <dbReference type="ARBA" id="ARBA00022679"/>
    </source>
</evidence>
<dbReference type="InterPro" id="IPR029044">
    <property type="entry name" value="Nucleotide-diphossugar_trans"/>
</dbReference>
<feature type="region of interest" description="Disordered" evidence="6">
    <location>
        <begin position="180"/>
        <end position="214"/>
    </location>
</feature>
<evidence type="ECO:0000256" key="3">
    <source>
        <dbReference type="ARBA" id="ARBA00022741"/>
    </source>
</evidence>
<evidence type="ECO:0000256" key="4">
    <source>
        <dbReference type="ARBA" id="ARBA00023134"/>
    </source>
</evidence>
<evidence type="ECO:0000313" key="8">
    <source>
        <dbReference type="EMBL" id="RFA08655.1"/>
    </source>
</evidence>
<accession>A0A3E0VG88</accession>
<comment type="function">
    <text evidence="5">Guanylyltransferase that catalyzes the activation of phosphoenolpyruvate (PEP) as enolpyruvoyl-2-diphospho-5'-guanosine, via the condensation of PEP with GTP. It is involved in the biosynthesis of coenzyme F420, a hydride carrier cofactor.</text>
</comment>
<dbReference type="GO" id="GO:0052645">
    <property type="term" value="P:F420-0 metabolic process"/>
    <property type="evidence" value="ECO:0007669"/>
    <property type="project" value="UniProtKB-UniRule"/>
</dbReference>
<comment type="catalytic activity">
    <reaction evidence="5">
        <text>phosphoenolpyruvate + GTP + H(+) = enolpyruvoyl-2-diphospho-5'-guanosine + diphosphate</text>
        <dbReference type="Rhea" id="RHEA:30519"/>
        <dbReference type="ChEBI" id="CHEBI:15378"/>
        <dbReference type="ChEBI" id="CHEBI:33019"/>
        <dbReference type="ChEBI" id="CHEBI:37565"/>
        <dbReference type="ChEBI" id="CHEBI:58702"/>
        <dbReference type="ChEBI" id="CHEBI:143701"/>
        <dbReference type="EC" id="2.7.7.105"/>
    </reaction>
</comment>
<dbReference type="AlphaFoldDB" id="A0A3E0VG88"/>
<dbReference type="Proteomes" id="UP000256486">
    <property type="component" value="Unassembled WGS sequence"/>
</dbReference>
<dbReference type="PANTHER" id="PTHR40392">
    <property type="entry name" value="2-PHOSPHO-L-LACTATE GUANYLYLTRANSFERASE"/>
    <property type="match status" value="1"/>
</dbReference>
<name>A0A3E0VG88_9MICO</name>
<feature type="binding site" evidence="5">
    <location>
        <position position="155"/>
    </location>
    <ligand>
        <name>phosphoenolpyruvate</name>
        <dbReference type="ChEBI" id="CHEBI:58702"/>
    </ligand>
</feature>
<dbReference type="InterPro" id="IPR002835">
    <property type="entry name" value="CofC"/>
</dbReference>
<dbReference type="RefSeq" id="WP_116414061.1">
    <property type="nucleotide sequence ID" value="NZ_NBWZ01000001.1"/>
</dbReference>
<dbReference type="EC" id="2.7.7.105" evidence="5"/>
<comment type="caution">
    <text evidence="8">The sequence shown here is derived from an EMBL/GenBank/DDBJ whole genome shotgun (WGS) entry which is preliminary data.</text>
</comment>
<dbReference type="NCBIfam" id="TIGR03552">
    <property type="entry name" value="F420_cofC"/>
    <property type="match status" value="1"/>
</dbReference>
<feature type="binding site" evidence="5">
    <location>
        <position position="139"/>
    </location>
    <ligand>
        <name>phosphoenolpyruvate</name>
        <dbReference type="ChEBI" id="CHEBI:58702"/>
    </ligand>
</feature>
<feature type="domain" description="MobA-like NTP transferase" evidence="7">
    <location>
        <begin position="46"/>
        <end position="136"/>
    </location>
</feature>
<dbReference type="UniPathway" id="UPA00071"/>